<name>A0A839GS58_9BACT</name>
<proteinExistence type="predicted"/>
<sequence length="73" mass="8495">MNKEKTGTEAARKIRQLERKHFDKAQFCQQHNMKLDEIKHREIAEALNEAAWAVEDAFKLGYVSPKEPERSAP</sequence>
<dbReference type="EMBL" id="JACJIQ010000012">
    <property type="protein sequence ID" value="MBA9078335.1"/>
    <property type="molecule type" value="Genomic_DNA"/>
</dbReference>
<organism evidence="1 2">
    <name type="scientific">Rufibacter quisquiliarum</name>
    <dbReference type="NCBI Taxonomy" id="1549639"/>
    <lineage>
        <taxon>Bacteria</taxon>
        <taxon>Pseudomonadati</taxon>
        <taxon>Bacteroidota</taxon>
        <taxon>Cytophagia</taxon>
        <taxon>Cytophagales</taxon>
        <taxon>Hymenobacteraceae</taxon>
        <taxon>Rufibacter</taxon>
    </lineage>
</organism>
<gene>
    <name evidence="1" type="ORF">FHS90_003061</name>
</gene>
<keyword evidence="2" id="KW-1185">Reference proteome</keyword>
<evidence type="ECO:0000313" key="2">
    <source>
        <dbReference type="Proteomes" id="UP000563094"/>
    </source>
</evidence>
<dbReference type="RefSeq" id="WP_182513595.1">
    <property type="nucleotide sequence ID" value="NZ_JACJIQ010000012.1"/>
</dbReference>
<comment type="caution">
    <text evidence="1">The sequence shown here is derived from an EMBL/GenBank/DDBJ whole genome shotgun (WGS) entry which is preliminary data.</text>
</comment>
<protein>
    <submittedName>
        <fullName evidence="1">Uncharacterized protein</fullName>
    </submittedName>
</protein>
<dbReference type="AlphaFoldDB" id="A0A839GS58"/>
<reference evidence="1 2" key="1">
    <citation type="submission" date="2020-08" db="EMBL/GenBank/DDBJ databases">
        <title>Genomic Encyclopedia of Type Strains, Phase IV (KMG-IV): sequencing the most valuable type-strain genomes for metagenomic binning, comparative biology and taxonomic classification.</title>
        <authorList>
            <person name="Goeker M."/>
        </authorList>
    </citation>
    <scope>NUCLEOTIDE SEQUENCE [LARGE SCALE GENOMIC DNA]</scope>
    <source>
        <strain evidence="1 2">DSM 29854</strain>
    </source>
</reference>
<evidence type="ECO:0000313" key="1">
    <source>
        <dbReference type="EMBL" id="MBA9078335.1"/>
    </source>
</evidence>
<dbReference type="Proteomes" id="UP000563094">
    <property type="component" value="Unassembled WGS sequence"/>
</dbReference>
<accession>A0A839GS58</accession>